<dbReference type="EMBL" id="CM056744">
    <property type="protein sequence ID" value="KAJ8665382.1"/>
    <property type="molecule type" value="Genomic_DNA"/>
</dbReference>
<proteinExistence type="predicted"/>
<organism evidence="1 2">
    <name type="scientific">Eretmocerus hayati</name>
    <dbReference type="NCBI Taxonomy" id="131215"/>
    <lineage>
        <taxon>Eukaryota</taxon>
        <taxon>Metazoa</taxon>
        <taxon>Ecdysozoa</taxon>
        <taxon>Arthropoda</taxon>
        <taxon>Hexapoda</taxon>
        <taxon>Insecta</taxon>
        <taxon>Pterygota</taxon>
        <taxon>Neoptera</taxon>
        <taxon>Endopterygota</taxon>
        <taxon>Hymenoptera</taxon>
        <taxon>Apocrita</taxon>
        <taxon>Proctotrupomorpha</taxon>
        <taxon>Chalcidoidea</taxon>
        <taxon>Aphelinidae</taxon>
        <taxon>Aphelininae</taxon>
        <taxon>Eretmocerus</taxon>
    </lineage>
</organism>
<sequence>MSYSIKPRYSDAECNEWRRIRIENRESNASLNEGNHSIHGHDVWNLQRLFYGMENSRPQLERAQARAWNGRVVDGRHVSRLRNVWDLRSLFGEEIQYGEEAWPQCARPCFSLQHVQKRPRRTEVLQLQRIMNGICIHIGILPDTITICIAGVTIFKTPEVDPPAQEIEVHHQNPQPHPNWVPINVGYLGPQLDERWD</sequence>
<reference evidence="1" key="1">
    <citation type="submission" date="2023-04" db="EMBL/GenBank/DDBJ databases">
        <title>A chromosome-level genome assembly of the parasitoid wasp Eretmocerus hayati.</title>
        <authorList>
            <person name="Zhong Y."/>
            <person name="Liu S."/>
            <person name="Liu Y."/>
        </authorList>
    </citation>
    <scope>NUCLEOTIDE SEQUENCE</scope>
    <source>
        <strain evidence="1">ZJU_SS_LIU_2023</strain>
    </source>
</reference>
<accession>A0ACC2N4X8</accession>
<name>A0ACC2N4X8_9HYME</name>
<protein>
    <submittedName>
        <fullName evidence="1">Uncharacterized protein</fullName>
    </submittedName>
</protein>
<evidence type="ECO:0000313" key="2">
    <source>
        <dbReference type="Proteomes" id="UP001239111"/>
    </source>
</evidence>
<comment type="caution">
    <text evidence="1">The sequence shown here is derived from an EMBL/GenBank/DDBJ whole genome shotgun (WGS) entry which is preliminary data.</text>
</comment>
<evidence type="ECO:0000313" key="1">
    <source>
        <dbReference type="EMBL" id="KAJ8665382.1"/>
    </source>
</evidence>
<gene>
    <name evidence="1" type="ORF">QAD02_007044</name>
</gene>
<dbReference type="Proteomes" id="UP001239111">
    <property type="component" value="Chromosome 4"/>
</dbReference>
<keyword evidence="2" id="KW-1185">Reference proteome</keyword>